<organism evidence="2 3">
    <name type="scientific">Tribonema minus</name>
    <dbReference type="NCBI Taxonomy" id="303371"/>
    <lineage>
        <taxon>Eukaryota</taxon>
        <taxon>Sar</taxon>
        <taxon>Stramenopiles</taxon>
        <taxon>Ochrophyta</taxon>
        <taxon>PX clade</taxon>
        <taxon>Xanthophyceae</taxon>
        <taxon>Tribonematales</taxon>
        <taxon>Tribonemataceae</taxon>
        <taxon>Tribonema</taxon>
    </lineage>
</organism>
<protein>
    <submittedName>
        <fullName evidence="2">Uncharacterized protein</fullName>
    </submittedName>
</protein>
<feature type="compositionally biased region" description="Low complexity" evidence="1">
    <location>
        <begin position="598"/>
        <end position="618"/>
    </location>
</feature>
<name>A0A836CIA9_9STRA</name>
<feature type="compositionally biased region" description="Polar residues" evidence="1">
    <location>
        <begin position="310"/>
        <end position="367"/>
    </location>
</feature>
<feature type="compositionally biased region" description="Pro residues" evidence="1">
    <location>
        <begin position="538"/>
        <end position="565"/>
    </location>
</feature>
<dbReference type="Proteomes" id="UP000664859">
    <property type="component" value="Unassembled WGS sequence"/>
</dbReference>
<gene>
    <name evidence="2" type="ORF">JKP88DRAFT_309435</name>
</gene>
<keyword evidence="3" id="KW-1185">Reference proteome</keyword>
<evidence type="ECO:0000313" key="3">
    <source>
        <dbReference type="Proteomes" id="UP000664859"/>
    </source>
</evidence>
<comment type="caution">
    <text evidence="2">The sequence shown here is derived from an EMBL/GenBank/DDBJ whole genome shotgun (WGS) entry which is preliminary data.</text>
</comment>
<accession>A0A836CIA9</accession>
<feature type="compositionally biased region" description="Low complexity" evidence="1">
    <location>
        <begin position="389"/>
        <end position="407"/>
    </location>
</feature>
<dbReference type="EMBL" id="JAFCMP010000110">
    <property type="protein sequence ID" value="KAG5186564.1"/>
    <property type="molecule type" value="Genomic_DNA"/>
</dbReference>
<sequence length="1569" mass="170123">MRKLPDLESRFPKVQPVTSKYISQLPFILTLSAKCNAGKSYLAVALITLMQREGSITHTWILSPTASSNQVYRNIIGEDHLDRVHDDLSAPAVWNTLKAIQAEMEGITAAYEADLKYAIAHHKFNSGAAVNSVDEQLLESRGYMACTPRTPSYCVLVDDAQASPLLSRAKANPFLNAVLRHRHMARFGVSFVLVSQTVKGLPKAVRTNTTHWAFFKTLNKKEIEECYDEITKVRVNVKTGGGGGGAPVFVPSGGGGQTVVSTPDNSGALLQYLAGMQMPPLPPISAPPGPTQTLVAHQMDQMPPDKWQYNAGTQTAQDAVSSTDMETQTAQDAVSSADMATQTRGPATWGVGTQTRAPATRDWSTQAARAPRTGEAETQTRAPTLRDWSAQAVPSATAAATQAAASTGDTAVQTDDGGFEETKGGETEPQQAMVVVEDNAAGLAPAVQDQLALVVAPLRDEIANLRMGFGDAQGVLRDIAQAHISAQRTFIGQREQVAQVNAVFDRLNREVAQPHTAPPPIFNNQLALLPPGRVTAGPPSPMAEVPAPPAEPEPPAPEPPAPEPPAADDDAPAPAPFMEFNAPPPAPAPARPQRHPARPAMVAPPAADAAEPAYAPGAEPERKKVAQLAPLLKGARIFYRAKKDTAAQMGVLRLQERLKRFGDPVPLDLQQEILDAFKQVQNGVRRDLKGSMASITNSAADANQYYMQQGGFVISTAEIDNRIASKTAPPMPVDNFNTVKRYVSQGYIALGGAVSCSALNVSGVTNLNSTLAVVGAANLTSTLNVTGTLAVTGNLNVNSNLAVTGAATHTGPIVFSNTAGAVGTAAGTRIVLYPVSTPSTNEYSIGVGPNVLWIMANPAAKFSFCSGATEVMAISNTGTITGADLGGLLARYLLPSSQTYLNVSASTRYDVASSTIQALGSNILVEADINYQTSGTGNAGLSFNWQSKKSAVYVASAMSTWGVCSYGPGYTTLSFNAVLPVTTGQIYTLAFVNDKYSIHRDLRKNLVRVLNVYNNSQSTVTGYRPNDLDDPLCPKAVIATARRRMADLYQGKLVDERFNYVLRKGDKVRIDLAALHTNVRQARKVGQYKSSHNASFSPKSTPLIKRGRTTRLQLKIYQTACFCEHFHVPSNHIPSARASSLCSYAYNRQSLSGHGLTASTVSELHASHETGSDTNHRDFSPSHLTPFERSVATAPSLSPRISVRIKHVPAMFIMSVCGIIISRLATAAMLHVPKSRAFTLRESVDVDVLRFLLATPDATMEATSYESYVKLAAYASKVDADGRVSVKYEPVAHGYGRRFAYPSLQNTDRVLRHAVCRHTYDNDIVNANFTLLQGLCQIHGLEHEKLTHYNANREAVLEHAAPLEGETAADLKLSVIKMIGGGFRPKSEFLREFKLELKRITRDIVDLYPQFKAIKQDSDNPYGSAICLLLNSLESWAVDVAMPLWHEQDLCASIFDGLHTCVRVPPELHRAAESAFLAASGISIQWRTKSHPDPIWKNMDREHCTHEEVYDKCTLGYEGVKASFERTVFKCKRPYMFCEEMVDHADDCTLNTMRKNDFENMYCNKYYWE</sequence>
<evidence type="ECO:0000256" key="1">
    <source>
        <dbReference type="SAM" id="MobiDB-lite"/>
    </source>
</evidence>
<feature type="non-terminal residue" evidence="2">
    <location>
        <position position="1"/>
    </location>
</feature>
<dbReference type="OrthoDB" id="2019199at2759"/>
<evidence type="ECO:0000313" key="2">
    <source>
        <dbReference type="EMBL" id="KAG5186564.1"/>
    </source>
</evidence>
<feature type="region of interest" description="Disordered" evidence="1">
    <location>
        <begin position="514"/>
        <end position="622"/>
    </location>
</feature>
<proteinExistence type="predicted"/>
<reference evidence="2" key="1">
    <citation type="submission" date="2021-02" db="EMBL/GenBank/DDBJ databases">
        <title>First Annotated Genome of the Yellow-green Alga Tribonema minus.</title>
        <authorList>
            <person name="Mahan K.M."/>
        </authorList>
    </citation>
    <scope>NUCLEOTIDE SEQUENCE</scope>
    <source>
        <strain evidence="2">UTEX B ZZ1240</strain>
    </source>
</reference>
<feature type="region of interest" description="Disordered" evidence="1">
    <location>
        <begin position="303"/>
        <end position="428"/>
    </location>
</feature>